<evidence type="ECO:0000256" key="1">
    <source>
        <dbReference type="SAM" id="Phobius"/>
    </source>
</evidence>
<dbReference type="AlphaFoldDB" id="A0A8D9BDJ1"/>
<keyword evidence="1" id="KW-0472">Membrane</keyword>
<accession>A0A8D9BDJ1</accession>
<sequence>MSVYLSPKCTYHLSYLQLHISNLSLYYVYLCFSAPSYDLLPSHSHPPSSILSLCPATYKKKKILSSIEDYYIRIGTMLERILLITVITLAYLYCPNRTE</sequence>
<evidence type="ECO:0000313" key="2">
    <source>
        <dbReference type="EMBL" id="CAG6781164.1"/>
    </source>
</evidence>
<proteinExistence type="predicted"/>
<organism evidence="2">
    <name type="scientific">Cacopsylla melanoneura</name>
    <dbReference type="NCBI Taxonomy" id="428564"/>
    <lineage>
        <taxon>Eukaryota</taxon>
        <taxon>Metazoa</taxon>
        <taxon>Ecdysozoa</taxon>
        <taxon>Arthropoda</taxon>
        <taxon>Hexapoda</taxon>
        <taxon>Insecta</taxon>
        <taxon>Pterygota</taxon>
        <taxon>Neoptera</taxon>
        <taxon>Paraneoptera</taxon>
        <taxon>Hemiptera</taxon>
        <taxon>Sternorrhyncha</taxon>
        <taxon>Psylloidea</taxon>
        <taxon>Psyllidae</taxon>
        <taxon>Psyllinae</taxon>
        <taxon>Cacopsylla</taxon>
    </lineage>
</organism>
<reference evidence="2" key="1">
    <citation type="submission" date="2021-05" db="EMBL/GenBank/DDBJ databases">
        <authorList>
            <person name="Alioto T."/>
            <person name="Alioto T."/>
            <person name="Gomez Garrido J."/>
        </authorList>
    </citation>
    <scope>NUCLEOTIDE SEQUENCE</scope>
</reference>
<protein>
    <submittedName>
        <fullName evidence="2">Uncharacterized protein</fullName>
    </submittedName>
</protein>
<keyword evidence="1" id="KW-1133">Transmembrane helix</keyword>
<dbReference type="EMBL" id="HBUF01621597">
    <property type="protein sequence ID" value="CAG6781164.1"/>
    <property type="molecule type" value="Transcribed_RNA"/>
</dbReference>
<feature type="transmembrane region" description="Helical" evidence="1">
    <location>
        <begin position="70"/>
        <end position="93"/>
    </location>
</feature>
<name>A0A8D9BDJ1_9HEMI</name>
<keyword evidence="1" id="KW-0812">Transmembrane</keyword>